<sequence>MIATLLRRITLLPWLVLLLLLGTTQAALASHLLGGEMTYKYLGATGPAAAPHRYEITTSVYVACNRSVTTSFLDLYIYNKATGARVIPTAANIGSSNAMVAGLGVEFVQPTISGCTTIAVPAGCTITGASQPYQLQKFVGIICLPASSAGFYVVTAPGGGRNADINNLAGGGNASSGYQLGLYSTLAPPNLPNSSPIFTGNAVGLICASDTTVVLNNAVDADGDRLEYAFGQPYNYLSSNATFTPPGEYVPYTTSGGYSANTPLGTGAGYYAKINENTGVTKYVGGPLVGNRYGIAVDVTEYRTINGVEVSLGTTRRDIQILVGLCPAVDPPVLPAAAVMPRSYTVEAGSTLSIPITGTQPAAHPLTLTATSTLLDGSGGYNATFANNAGALTYAGSPVGAYTATGTTGGTVAGTFVFSPTCDQARATPYDVTLVLQDVGCAGKIASDVLRITVVKPTGPTTIAGNLAVCGLNTTQTYTASGGTASTINWTVTGGTIVGSATANPVTVRWPTAGAGTITAQGMSQAGCPLGLVTSNVVVSPAPALTLTGTQDICLGGSTTLTVSGGTAPYTITGGPTAVSGAGPFVLSPAQTTTYTIAGTATSGGCPAVGQLTITVNPLPVAVAGAAVTFCPGGSAQLGAAPVAGLTYSWSPATGLSSSTVANPTVTLPNTTAAAISQTYTLTVTSTSGCQASSTVVVTVVPPPIAVAGAATTLCPGGSAQLGAAPVAGLTYSWSPATGLSSSTVANPTVTLPNTTAAAISQTYTLTVTNAGGCAASGTVAVVVLPAVAPGTIGADQTVCAGAVPAPLTNTAAATGGPGTYTYQWESSADNLTWTALANAAGPTYAPGPVAATTYFRRRATAGACGTAYSNVLTVTTQPLLVTAVALPALPAQCPGTAMTFTPTPTNAGSAPTYQWFVNGTAVATGPTYTSSTLANGDLVRVELTPTPGLCTTGGAAATAQVSLTPVPAPTVTMLLQSALPVCIGSPLTFSLGQATNAGPSSQYQWQVDGVSVAGATDPSFTTTTLRDGQAVTLVLRTTNACGQPATATSAAVRVVVTAPVQVNAGPDKTIMEGETVVLEGTADGTYPVSWSPSASLAFAANNQLRPVAAPLVTTTYTLAAGAGYCGNSSTVTVTVLPRVRIPNAFSPNGDNNDDTWQIDNISQYANNRVIVYNRWGAKIFEAANYSRGNEWNGTINGQPTPVGTYYYLITLGNGKSFTGPITVVY</sequence>
<proteinExistence type="predicted"/>
<protein>
    <submittedName>
        <fullName evidence="1">T9SS type B sorting domain-containing protein</fullName>
    </submittedName>
</protein>
<dbReference type="OrthoDB" id="614750at2"/>
<evidence type="ECO:0000313" key="1">
    <source>
        <dbReference type="EMBL" id="TVT37330.1"/>
    </source>
</evidence>
<dbReference type="InterPro" id="IPR013783">
    <property type="entry name" value="Ig-like_fold"/>
</dbReference>
<dbReference type="AlphaFoldDB" id="A0A558BLE6"/>
<dbReference type="EMBL" id="VMRJ01000007">
    <property type="protein sequence ID" value="TVT37330.1"/>
    <property type="molecule type" value="Genomic_DNA"/>
</dbReference>
<accession>A0A558BLE6</accession>
<dbReference type="Pfam" id="PF13585">
    <property type="entry name" value="CHU_C"/>
    <property type="match status" value="1"/>
</dbReference>
<organism evidence="1 2">
    <name type="scientific">Hymenobacter setariae</name>
    <dbReference type="NCBI Taxonomy" id="2594794"/>
    <lineage>
        <taxon>Bacteria</taxon>
        <taxon>Pseudomonadati</taxon>
        <taxon>Bacteroidota</taxon>
        <taxon>Cytophagia</taxon>
        <taxon>Cytophagales</taxon>
        <taxon>Hymenobacteraceae</taxon>
        <taxon>Hymenobacter</taxon>
    </lineage>
</organism>
<gene>
    <name evidence="1" type="ORF">FNT36_23265</name>
</gene>
<dbReference type="NCBIfam" id="TIGR04131">
    <property type="entry name" value="Bac_Flav_CTERM"/>
    <property type="match status" value="1"/>
</dbReference>
<comment type="caution">
    <text evidence="1">The sequence shown here is derived from an EMBL/GenBank/DDBJ whole genome shotgun (WGS) entry which is preliminary data.</text>
</comment>
<evidence type="ECO:0000313" key="2">
    <source>
        <dbReference type="Proteomes" id="UP000317624"/>
    </source>
</evidence>
<dbReference type="Gene3D" id="2.60.40.10">
    <property type="entry name" value="Immunoglobulins"/>
    <property type="match status" value="2"/>
</dbReference>
<dbReference type="InterPro" id="IPR026341">
    <property type="entry name" value="T9SS_type_B"/>
</dbReference>
<keyword evidence="2" id="KW-1185">Reference proteome</keyword>
<reference evidence="1 2" key="1">
    <citation type="submission" date="2019-07" db="EMBL/GenBank/DDBJ databases">
        <title>Hymenobacter sp. straun FUR1 Genome sequencing and assembly.</title>
        <authorList>
            <person name="Chhetri G."/>
        </authorList>
    </citation>
    <scope>NUCLEOTIDE SEQUENCE [LARGE SCALE GENOMIC DNA]</scope>
    <source>
        <strain evidence="1 2">Fur1</strain>
    </source>
</reference>
<dbReference type="RefSeq" id="WP_144852786.1">
    <property type="nucleotide sequence ID" value="NZ_VMRJ01000007.1"/>
</dbReference>
<name>A0A558BLE6_9BACT</name>
<dbReference type="Proteomes" id="UP000317624">
    <property type="component" value="Unassembled WGS sequence"/>
</dbReference>